<name>A0ABW7QJY7_9ACTN</name>
<sequence>MSPQASLGLTQDRRRCTGESHQALSALLEGDGRPLPVPAARRPEQALLETAVFLACCKIGGVCEHPLGIVQVRPDEDQLVIRLANEPCVIYYWAELLLPRLSDHDEFSSPQDWIVGVPGLRYRRERGGICLYRPGMPASILLTGFNPHWWDLVVNRLAPDYDLLQPKPDWTPEESAAYAAAIASPCDPPSIYSPLLRRIRATAGPGPINSTDAWHAVGSNVRLETTDGPPCPDLIRLLCDGPTGLGWEVEHKRCTCLCDHTHADVGCNIDFCEPATGRSVYYANAKWGRTLDDRRRERIAELNREAFV</sequence>
<dbReference type="EMBL" id="JBIRGQ010000001">
    <property type="protein sequence ID" value="MFH8544834.1"/>
    <property type="molecule type" value="Genomic_DNA"/>
</dbReference>
<organism evidence="1 2">
    <name type="scientific">Streptomyces longisporoflavus</name>
    <dbReference type="NCBI Taxonomy" id="28044"/>
    <lineage>
        <taxon>Bacteria</taxon>
        <taxon>Bacillati</taxon>
        <taxon>Actinomycetota</taxon>
        <taxon>Actinomycetes</taxon>
        <taxon>Kitasatosporales</taxon>
        <taxon>Streptomycetaceae</taxon>
        <taxon>Streptomyces</taxon>
    </lineage>
</organism>
<evidence type="ECO:0000313" key="1">
    <source>
        <dbReference type="EMBL" id="MFH8544834.1"/>
    </source>
</evidence>
<dbReference type="RefSeq" id="WP_397709032.1">
    <property type="nucleotide sequence ID" value="NZ_JBIRGN010000001.1"/>
</dbReference>
<gene>
    <name evidence="1" type="ORF">ACH4F9_07500</name>
</gene>
<dbReference type="Proteomes" id="UP001610818">
    <property type="component" value="Unassembled WGS sequence"/>
</dbReference>
<accession>A0ABW7QJY7</accession>
<reference evidence="1 2" key="1">
    <citation type="submission" date="2024-10" db="EMBL/GenBank/DDBJ databases">
        <title>The Natural Products Discovery Center: Release of the First 8490 Sequenced Strains for Exploring Actinobacteria Biosynthetic Diversity.</title>
        <authorList>
            <person name="Kalkreuter E."/>
            <person name="Kautsar S.A."/>
            <person name="Yang D."/>
            <person name="Bader C.D."/>
            <person name="Teijaro C.N."/>
            <person name="Fluegel L."/>
            <person name="Davis C.M."/>
            <person name="Simpson J.R."/>
            <person name="Lauterbach L."/>
            <person name="Steele A.D."/>
            <person name="Gui C."/>
            <person name="Meng S."/>
            <person name="Li G."/>
            <person name="Viehrig K."/>
            <person name="Ye F."/>
            <person name="Su P."/>
            <person name="Kiefer A.F."/>
            <person name="Nichols A."/>
            <person name="Cepeda A.J."/>
            <person name="Yan W."/>
            <person name="Fan B."/>
            <person name="Jiang Y."/>
            <person name="Adhikari A."/>
            <person name="Zheng C.-J."/>
            <person name="Schuster L."/>
            <person name="Cowan T.M."/>
            <person name="Smanski M.J."/>
            <person name="Chevrette M.G."/>
            <person name="De Carvalho L.P.S."/>
            <person name="Shen B."/>
        </authorList>
    </citation>
    <scope>NUCLEOTIDE SEQUENCE [LARGE SCALE GENOMIC DNA]</scope>
    <source>
        <strain evidence="1 2">NPDC017990</strain>
    </source>
</reference>
<keyword evidence="2" id="KW-1185">Reference proteome</keyword>
<evidence type="ECO:0000313" key="2">
    <source>
        <dbReference type="Proteomes" id="UP001610818"/>
    </source>
</evidence>
<comment type="caution">
    <text evidence="1">The sequence shown here is derived from an EMBL/GenBank/DDBJ whole genome shotgun (WGS) entry which is preliminary data.</text>
</comment>
<protein>
    <submittedName>
        <fullName evidence="1">Uncharacterized protein</fullName>
    </submittedName>
</protein>
<proteinExistence type="predicted"/>